<evidence type="ECO:0008006" key="3">
    <source>
        <dbReference type="Google" id="ProtNLM"/>
    </source>
</evidence>
<name>A0A7W6KIA7_9HYPH</name>
<dbReference type="Pfam" id="PF04317">
    <property type="entry name" value="DUF463"/>
    <property type="match status" value="1"/>
</dbReference>
<protein>
    <recommendedName>
        <fullName evidence="3">Amino acid regulated cytosolic protein</fullName>
    </recommendedName>
</protein>
<reference evidence="1 2" key="1">
    <citation type="submission" date="2020-08" db="EMBL/GenBank/DDBJ databases">
        <title>Genomic Encyclopedia of Type Strains, Phase IV (KMG-IV): sequencing the most valuable type-strain genomes for metagenomic binning, comparative biology and taxonomic classification.</title>
        <authorList>
            <person name="Goeker M."/>
        </authorList>
    </citation>
    <scope>NUCLEOTIDE SEQUENCE [LARGE SCALE GENOMIC DNA]</scope>
    <source>
        <strain evidence="1 2">DSM 28101</strain>
    </source>
</reference>
<dbReference type="RefSeq" id="WP_183484933.1">
    <property type="nucleotide sequence ID" value="NZ_JACIDZ010000004.1"/>
</dbReference>
<dbReference type="PANTHER" id="PTHR38605:SF1">
    <property type="entry name" value="ATPASE"/>
    <property type="match status" value="1"/>
</dbReference>
<proteinExistence type="predicted"/>
<gene>
    <name evidence="1" type="ORF">GGR30_001747</name>
</gene>
<dbReference type="PANTHER" id="PTHR38605">
    <property type="entry name" value="ATPASE-RELATED"/>
    <property type="match status" value="1"/>
</dbReference>
<dbReference type="AlphaFoldDB" id="A0A7W6KIA7"/>
<comment type="caution">
    <text evidence="1">The sequence shown here is derived from an EMBL/GenBank/DDBJ whole genome shotgun (WGS) entry which is preliminary data.</text>
</comment>
<evidence type="ECO:0000313" key="1">
    <source>
        <dbReference type="EMBL" id="MBB4121829.1"/>
    </source>
</evidence>
<evidence type="ECO:0000313" key="2">
    <source>
        <dbReference type="Proteomes" id="UP000530571"/>
    </source>
</evidence>
<dbReference type="PIRSF" id="PIRSF019381">
    <property type="entry name" value="YcjX"/>
    <property type="match status" value="1"/>
</dbReference>
<accession>A0A7W6KIA7</accession>
<organism evidence="1 2">
    <name type="scientific">Martelella radicis</name>
    <dbReference type="NCBI Taxonomy" id="1397476"/>
    <lineage>
        <taxon>Bacteria</taxon>
        <taxon>Pseudomonadati</taxon>
        <taxon>Pseudomonadota</taxon>
        <taxon>Alphaproteobacteria</taxon>
        <taxon>Hyphomicrobiales</taxon>
        <taxon>Aurantimonadaceae</taxon>
        <taxon>Martelella</taxon>
    </lineage>
</organism>
<sequence>MPIHTSLGDNARITLDTISDRASDLVQPTLRLGVTGLSRAGKTVFIASLVHNLLHRGRLPMFEAMRSGRLSNVHLDEQPDDQIPRFDFETHIDRLVDDRVWPDSTRAISELRLTIEFESASRWNRMFSRGKIAIDIVDYPGEWLLDLPLLGQDFRAFSAETEARAQNGARAALARDWLEFAKGLDYDAPADEKTVKALHERFAAYLVACRADEHSLSTLPPGRFLMPGDLEGSPALTFAPLPGLGEGTAKRGSLAALMERRFEAYKSVVVKPFFRNHFARLDRQIVLVDTLQALSRGPEAIADLERALSEVLACFRPGRNTWLSALVRRRIDRVLIAATKADHLHHESHDRLEKLTRRLVDDAAKTIGASGAGIEVMAIASVRATREATVESGESLLPVIVGTPINGEKIGSETFDGKRKTAIFPGDLPANPDAFFRLLRRGGKAPDNLAEINAVRFRPPEIDVASQEDGLSIPHIRLDRALQFLLGDRLA</sequence>
<keyword evidence="2" id="KW-1185">Reference proteome</keyword>
<dbReference type="Proteomes" id="UP000530571">
    <property type="component" value="Unassembled WGS sequence"/>
</dbReference>
<dbReference type="InterPro" id="IPR007413">
    <property type="entry name" value="YcjX-like"/>
</dbReference>
<dbReference type="EMBL" id="JACIDZ010000004">
    <property type="protein sequence ID" value="MBB4121829.1"/>
    <property type="molecule type" value="Genomic_DNA"/>
</dbReference>